<protein>
    <submittedName>
        <fullName evidence="1">Uncharacterized protein</fullName>
    </submittedName>
</protein>
<reference evidence="1" key="1">
    <citation type="submission" date="2019-08" db="EMBL/GenBank/DDBJ databases">
        <authorList>
            <person name="Kucharzyk K."/>
            <person name="Murdoch R.W."/>
            <person name="Higgins S."/>
            <person name="Loffler F."/>
        </authorList>
    </citation>
    <scope>NUCLEOTIDE SEQUENCE</scope>
</reference>
<comment type="caution">
    <text evidence="1">The sequence shown here is derived from an EMBL/GenBank/DDBJ whole genome shotgun (WGS) entry which is preliminary data.</text>
</comment>
<dbReference type="AlphaFoldDB" id="A0A644ZH81"/>
<dbReference type="GO" id="GO:0016301">
    <property type="term" value="F:kinase activity"/>
    <property type="evidence" value="ECO:0007669"/>
    <property type="project" value="InterPro"/>
</dbReference>
<proteinExistence type="predicted"/>
<name>A0A644ZH81_9ZZZZ</name>
<evidence type="ECO:0000313" key="1">
    <source>
        <dbReference type="EMBL" id="MPM40220.1"/>
    </source>
</evidence>
<gene>
    <name evidence="1" type="ORF">SDC9_86860</name>
</gene>
<dbReference type="EMBL" id="VSSQ01008923">
    <property type="protein sequence ID" value="MPM40220.1"/>
    <property type="molecule type" value="Genomic_DNA"/>
</dbReference>
<dbReference type="GO" id="GO:0005524">
    <property type="term" value="F:ATP binding"/>
    <property type="evidence" value="ECO:0007669"/>
    <property type="project" value="InterPro"/>
</dbReference>
<sequence>MLKHDTFPLAETLDKVLKVGQQEMGRPVEIEFAVNIKAQQEAEFFVLQIRPIVDSKEVVNEDLENIDRSGTILYSHNALGNGISTDVYDVVYVKTKNFSAANNPAIAREIEKVNHRFIEADKNYVLIGPGRWGSSDPWLGIPVKWAHICQARIIVESGLENYRIEPSQGTHFFQNLTSFGVGYFTINSCIQNDGFFDEDFLDSQPAVYETGFIRHVRFDQPLPIKISGKKKIGVVMKPE</sequence>
<accession>A0A644ZH81</accession>
<organism evidence="1">
    <name type="scientific">bioreactor metagenome</name>
    <dbReference type="NCBI Taxonomy" id="1076179"/>
    <lineage>
        <taxon>unclassified sequences</taxon>
        <taxon>metagenomes</taxon>
        <taxon>ecological metagenomes</taxon>
    </lineage>
</organism>